<accession>A0A1I8NDG8</accession>
<feature type="region of interest" description="Disordered" evidence="1">
    <location>
        <begin position="1"/>
        <end position="65"/>
    </location>
</feature>
<feature type="region of interest" description="Disordered" evidence="1">
    <location>
        <begin position="478"/>
        <end position="499"/>
    </location>
</feature>
<feature type="compositionally biased region" description="Low complexity" evidence="1">
    <location>
        <begin position="12"/>
        <end position="49"/>
    </location>
</feature>
<dbReference type="OrthoDB" id="190089at2759"/>
<name>A0A1I8NDG8_MUSDO</name>
<protein>
    <recommendedName>
        <fullName evidence="2">CHK kinase-like domain-containing protein</fullName>
    </recommendedName>
</protein>
<dbReference type="InterPro" id="IPR011009">
    <property type="entry name" value="Kinase-like_dom_sf"/>
</dbReference>
<organism evidence="3">
    <name type="scientific">Musca domestica</name>
    <name type="common">House fly</name>
    <dbReference type="NCBI Taxonomy" id="7370"/>
    <lineage>
        <taxon>Eukaryota</taxon>
        <taxon>Metazoa</taxon>
        <taxon>Ecdysozoa</taxon>
        <taxon>Arthropoda</taxon>
        <taxon>Hexapoda</taxon>
        <taxon>Insecta</taxon>
        <taxon>Pterygota</taxon>
        <taxon>Neoptera</taxon>
        <taxon>Endopterygota</taxon>
        <taxon>Diptera</taxon>
        <taxon>Brachycera</taxon>
        <taxon>Muscomorpha</taxon>
        <taxon>Muscoidea</taxon>
        <taxon>Muscidae</taxon>
        <taxon>Musca</taxon>
    </lineage>
</organism>
<dbReference type="EnsemblMetazoa" id="MDOA014081-RA">
    <property type="protein sequence ID" value="MDOA014081-PA"/>
    <property type="gene ID" value="MDOA014081"/>
</dbReference>
<dbReference type="Pfam" id="PF02958">
    <property type="entry name" value="EcKL"/>
    <property type="match status" value="1"/>
</dbReference>
<dbReference type="SUPFAM" id="SSF56112">
    <property type="entry name" value="Protein kinase-like (PK-like)"/>
    <property type="match status" value="1"/>
</dbReference>
<dbReference type="eggNOG" id="ENOG502QVUT">
    <property type="taxonomic scope" value="Eukaryota"/>
</dbReference>
<evidence type="ECO:0000259" key="2">
    <source>
        <dbReference type="SMART" id="SM00587"/>
    </source>
</evidence>
<evidence type="ECO:0000313" key="3">
    <source>
        <dbReference type="EnsemblMetazoa" id="MDOA014081-PA"/>
    </source>
</evidence>
<dbReference type="VEuPathDB" id="VectorBase:MDOA014081"/>
<proteinExistence type="predicted"/>
<dbReference type="PANTHER" id="PTHR11012">
    <property type="entry name" value="PROTEIN KINASE-LIKE DOMAIN-CONTAINING"/>
    <property type="match status" value="1"/>
</dbReference>
<dbReference type="SMART" id="SM00587">
    <property type="entry name" value="CHK"/>
    <property type="match status" value="1"/>
</dbReference>
<dbReference type="Gene3D" id="3.90.1200.10">
    <property type="match status" value="1"/>
</dbReference>
<feature type="compositionally biased region" description="Polar residues" evidence="1">
    <location>
        <begin position="1"/>
        <end position="10"/>
    </location>
</feature>
<reference evidence="3" key="1">
    <citation type="submission" date="2020-05" db="UniProtKB">
        <authorList>
            <consortium name="EnsemblMetazoa"/>
        </authorList>
    </citation>
    <scope>IDENTIFICATION</scope>
    <source>
        <strain evidence="3">Aabys</strain>
    </source>
</reference>
<dbReference type="AlphaFoldDB" id="A0A1I8NDG8"/>
<dbReference type="InterPro" id="IPR015897">
    <property type="entry name" value="CHK_kinase-like"/>
</dbReference>
<dbReference type="InterPro" id="IPR004119">
    <property type="entry name" value="EcKL"/>
</dbReference>
<evidence type="ECO:0000256" key="1">
    <source>
        <dbReference type="SAM" id="MobiDB-lite"/>
    </source>
</evidence>
<dbReference type="STRING" id="7370.A0A1I8NDG8"/>
<dbReference type="VEuPathDB" id="VectorBase:MDOMA2_004329"/>
<dbReference type="PANTHER" id="PTHR11012:SF48">
    <property type="entry name" value="CHK KINASE-LIKE DOMAIN-CONTAINING PROTEIN-RELATED"/>
    <property type="match status" value="1"/>
</dbReference>
<gene>
    <name evidence="3" type="primary">101896865</name>
</gene>
<sequence>MADNNNNEIPTKNDNNQNNNKNEITTSTSSPPSSAMQTNTTTQQQQQRQQQHHHQNTQNTNENREILTKLSPKVLHAYEQLARERANIASPYELTAKPISGVGENCYGLIMQVCVRAKHAVNNNESSGNSAECVTAETDVDAKPMHEFITILKMSPKNPAFRDHSHISELYQREVFLYERVFREYQTLYAEQKQQSGENQQFQFDIVPEIFYTCLDPMDEFFICEDLSLSGHRQNVRTQMPTIDLASATFRAIAKFHAMSFALQSKKPEIFKELISNYQDNLFNENIDPITIEFARKYLRKTRVMLEQDGRVTAVKQIEALKKLEEHFKIVSMQCVNGPQAAPYAVICHGDYWNNNMLYKYDDHTQEAVSAKLIDFQLSRYSSPVVDLMHYLCTSTDRDLRKQHFKELLDIYYQTLREHLEYYQLDVGVVYPREIFLQHLKEIGIFGLCMAAFSIPFFISNSNELPDMDEVATAIRDISSSSENSDEDEVGGGDQEMNDIDKTTAKAADAKRKELLDEYDLLTERTLPIFKRRMFGLLKDLEEYGMLECVLKL</sequence>
<feature type="domain" description="CHK kinase-like" evidence="2">
    <location>
        <begin position="222"/>
        <end position="422"/>
    </location>
</feature>